<dbReference type="PROSITE" id="PS51186">
    <property type="entry name" value="GNAT"/>
    <property type="match status" value="1"/>
</dbReference>
<dbReference type="SUPFAM" id="SSF55729">
    <property type="entry name" value="Acyl-CoA N-acyltransferases (Nat)"/>
    <property type="match status" value="1"/>
</dbReference>
<dbReference type="CDD" id="cd04301">
    <property type="entry name" value="NAT_SF"/>
    <property type="match status" value="1"/>
</dbReference>
<dbReference type="InterPro" id="IPR016181">
    <property type="entry name" value="Acyl_CoA_acyltransferase"/>
</dbReference>
<evidence type="ECO:0000313" key="3">
    <source>
        <dbReference type="EMBL" id="EDR11068.1"/>
    </source>
</evidence>
<name>B0D2A3_LACBS</name>
<dbReference type="HOGENOM" id="CLU_083059_0_0_1"/>
<keyword evidence="1" id="KW-0808">Transferase</keyword>
<proteinExistence type="predicted"/>
<dbReference type="EMBL" id="DS547096">
    <property type="protein sequence ID" value="EDR11068.1"/>
    <property type="molecule type" value="Genomic_DNA"/>
</dbReference>
<dbReference type="KEGG" id="lbc:LACBIDRAFT_315392"/>
<evidence type="ECO:0000259" key="2">
    <source>
        <dbReference type="PROSITE" id="PS51186"/>
    </source>
</evidence>
<evidence type="ECO:0000256" key="1">
    <source>
        <dbReference type="ARBA" id="ARBA00022679"/>
    </source>
</evidence>
<dbReference type="OrthoDB" id="41532at2759"/>
<keyword evidence="4" id="KW-1185">Reference proteome</keyword>
<evidence type="ECO:0000313" key="4">
    <source>
        <dbReference type="Proteomes" id="UP000001194"/>
    </source>
</evidence>
<dbReference type="Proteomes" id="UP000001194">
    <property type="component" value="Unassembled WGS sequence"/>
</dbReference>
<sequence>MYALFMGGLALSLSSSTRVIGSVLCLSLFGTFAGLRWLLSRFFVSYCENSLRADLVDIGKHYCVPESEGTRNAPSSASSFWVVEAYSDVTEYCEIVGTVGLDSSTNDDQTTAELRRMTVSPHHRRLGIGQLLLITLIAHARERGLSSVFLTTTNHQAPAIRLYERIGWVVQRRAAVCRLLPTFELALVDMKLDLTRD</sequence>
<dbReference type="InterPro" id="IPR050769">
    <property type="entry name" value="NAT_camello-type"/>
</dbReference>
<dbReference type="InterPro" id="IPR000182">
    <property type="entry name" value="GNAT_dom"/>
</dbReference>
<organism evidence="4">
    <name type="scientific">Laccaria bicolor (strain S238N-H82 / ATCC MYA-4686)</name>
    <name type="common">Bicoloured deceiver</name>
    <name type="synonym">Laccaria laccata var. bicolor</name>
    <dbReference type="NCBI Taxonomy" id="486041"/>
    <lineage>
        <taxon>Eukaryota</taxon>
        <taxon>Fungi</taxon>
        <taxon>Dikarya</taxon>
        <taxon>Basidiomycota</taxon>
        <taxon>Agaricomycotina</taxon>
        <taxon>Agaricomycetes</taxon>
        <taxon>Agaricomycetidae</taxon>
        <taxon>Agaricales</taxon>
        <taxon>Agaricineae</taxon>
        <taxon>Hydnangiaceae</taxon>
        <taxon>Laccaria</taxon>
    </lineage>
</organism>
<dbReference type="STRING" id="486041.B0D2A3"/>
<dbReference type="PANTHER" id="PTHR13947">
    <property type="entry name" value="GNAT FAMILY N-ACETYLTRANSFERASE"/>
    <property type="match status" value="1"/>
</dbReference>
<dbReference type="Pfam" id="PF00583">
    <property type="entry name" value="Acetyltransf_1"/>
    <property type="match status" value="1"/>
</dbReference>
<dbReference type="AlphaFoldDB" id="B0D2A3"/>
<dbReference type="PANTHER" id="PTHR13947:SF37">
    <property type="entry name" value="LD18367P"/>
    <property type="match status" value="1"/>
</dbReference>
<dbReference type="InParanoid" id="B0D2A3"/>
<feature type="domain" description="N-acetyltransferase" evidence="2">
    <location>
        <begin position="94"/>
        <end position="195"/>
    </location>
</feature>
<dbReference type="GeneID" id="6074060"/>
<protein>
    <submittedName>
        <fullName evidence="3">Predicted protein</fullName>
    </submittedName>
</protein>
<gene>
    <name evidence="3" type="ORF">LACBIDRAFT_315392</name>
</gene>
<dbReference type="RefSeq" id="XP_001878369.1">
    <property type="nucleotide sequence ID" value="XM_001878334.1"/>
</dbReference>
<dbReference type="Gene3D" id="3.40.630.30">
    <property type="match status" value="1"/>
</dbReference>
<reference evidence="3 4" key="1">
    <citation type="journal article" date="2008" name="Nature">
        <title>The genome of Laccaria bicolor provides insights into mycorrhizal symbiosis.</title>
        <authorList>
            <person name="Martin F."/>
            <person name="Aerts A."/>
            <person name="Ahren D."/>
            <person name="Brun A."/>
            <person name="Danchin E.G.J."/>
            <person name="Duchaussoy F."/>
            <person name="Gibon J."/>
            <person name="Kohler A."/>
            <person name="Lindquist E."/>
            <person name="Pereda V."/>
            <person name="Salamov A."/>
            <person name="Shapiro H.J."/>
            <person name="Wuyts J."/>
            <person name="Blaudez D."/>
            <person name="Buee M."/>
            <person name="Brokstein P."/>
            <person name="Canbaeck B."/>
            <person name="Cohen D."/>
            <person name="Courty P.E."/>
            <person name="Coutinho P.M."/>
            <person name="Delaruelle C."/>
            <person name="Detter J.C."/>
            <person name="Deveau A."/>
            <person name="DiFazio S."/>
            <person name="Duplessis S."/>
            <person name="Fraissinet-Tachet L."/>
            <person name="Lucic E."/>
            <person name="Frey-Klett P."/>
            <person name="Fourrey C."/>
            <person name="Feussner I."/>
            <person name="Gay G."/>
            <person name="Grimwood J."/>
            <person name="Hoegger P.J."/>
            <person name="Jain P."/>
            <person name="Kilaru S."/>
            <person name="Labbe J."/>
            <person name="Lin Y.C."/>
            <person name="Legue V."/>
            <person name="Le Tacon F."/>
            <person name="Marmeisse R."/>
            <person name="Melayah D."/>
            <person name="Montanini B."/>
            <person name="Muratet M."/>
            <person name="Nehls U."/>
            <person name="Niculita-Hirzel H."/>
            <person name="Oudot-Le Secq M.P."/>
            <person name="Peter M."/>
            <person name="Quesneville H."/>
            <person name="Rajashekar B."/>
            <person name="Reich M."/>
            <person name="Rouhier N."/>
            <person name="Schmutz J."/>
            <person name="Yin T."/>
            <person name="Chalot M."/>
            <person name="Henrissat B."/>
            <person name="Kuees U."/>
            <person name="Lucas S."/>
            <person name="Van de Peer Y."/>
            <person name="Podila G.K."/>
            <person name="Polle A."/>
            <person name="Pukkila P.J."/>
            <person name="Richardson P.M."/>
            <person name="Rouze P."/>
            <person name="Sanders I.R."/>
            <person name="Stajich J.E."/>
            <person name="Tunlid A."/>
            <person name="Tuskan G."/>
            <person name="Grigoriev I.V."/>
        </authorList>
    </citation>
    <scope>NUCLEOTIDE SEQUENCE [LARGE SCALE GENOMIC DNA]</scope>
    <source>
        <strain evidence="4">S238N-H82 / ATCC MYA-4686</strain>
    </source>
</reference>
<accession>B0D2A3</accession>
<dbReference type="GO" id="GO:0008080">
    <property type="term" value="F:N-acetyltransferase activity"/>
    <property type="evidence" value="ECO:0007669"/>
    <property type="project" value="InterPro"/>
</dbReference>